<gene>
    <name evidence="5" type="ORF">SAMN02745191_0774</name>
</gene>
<dbReference type="InterPro" id="IPR051081">
    <property type="entry name" value="HTH_MetalResp_TranReg"/>
</dbReference>
<dbReference type="PANTHER" id="PTHR33154:SF18">
    <property type="entry name" value="ARSENICAL RESISTANCE OPERON REPRESSOR"/>
    <property type="match status" value="1"/>
</dbReference>
<dbReference type="EMBL" id="FUWY01000002">
    <property type="protein sequence ID" value="SJZ50621.1"/>
    <property type="molecule type" value="Genomic_DNA"/>
</dbReference>
<keyword evidence="1" id="KW-0805">Transcription regulation</keyword>
<evidence type="ECO:0000256" key="1">
    <source>
        <dbReference type="ARBA" id="ARBA00023015"/>
    </source>
</evidence>
<dbReference type="STRING" id="118967.SAMN02745191_0774"/>
<proteinExistence type="predicted"/>
<evidence type="ECO:0000313" key="6">
    <source>
        <dbReference type="Proteomes" id="UP000243297"/>
    </source>
</evidence>
<dbReference type="InterPro" id="IPR036388">
    <property type="entry name" value="WH-like_DNA-bd_sf"/>
</dbReference>
<dbReference type="CDD" id="cd00090">
    <property type="entry name" value="HTH_ARSR"/>
    <property type="match status" value="1"/>
</dbReference>
<dbReference type="PROSITE" id="PS50987">
    <property type="entry name" value="HTH_ARSR_2"/>
    <property type="match status" value="1"/>
</dbReference>
<reference evidence="6" key="1">
    <citation type="submission" date="2017-02" db="EMBL/GenBank/DDBJ databases">
        <authorList>
            <person name="Varghese N."/>
            <person name="Submissions S."/>
        </authorList>
    </citation>
    <scope>NUCLEOTIDE SEQUENCE [LARGE SCALE GENOMIC DNA]</scope>
    <source>
        <strain evidence="6">ATCC 25662</strain>
    </source>
</reference>
<sequence>MKYNEIAVLFKALCDENRVKIMELLKNGEKCACILLEELQISQSTLSHHMKILSESEIVIARKDGKWTHYSINEHKINEANAYLMTYLTTKKDKDCSCK</sequence>
<feature type="domain" description="HTH arsR-type" evidence="4">
    <location>
        <begin position="1"/>
        <end position="92"/>
    </location>
</feature>
<organism evidence="5 6">
    <name type="scientific">Anaerorhabdus furcosa</name>
    <dbReference type="NCBI Taxonomy" id="118967"/>
    <lineage>
        <taxon>Bacteria</taxon>
        <taxon>Bacillati</taxon>
        <taxon>Bacillota</taxon>
        <taxon>Erysipelotrichia</taxon>
        <taxon>Erysipelotrichales</taxon>
        <taxon>Erysipelotrichaceae</taxon>
        <taxon>Anaerorhabdus</taxon>
    </lineage>
</organism>
<name>A0A1T4L7X7_9FIRM</name>
<keyword evidence="6" id="KW-1185">Reference proteome</keyword>
<dbReference type="InterPro" id="IPR001845">
    <property type="entry name" value="HTH_ArsR_DNA-bd_dom"/>
</dbReference>
<dbReference type="SUPFAM" id="SSF46785">
    <property type="entry name" value="Winged helix' DNA-binding domain"/>
    <property type="match status" value="1"/>
</dbReference>
<dbReference type="InterPro" id="IPR011991">
    <property type="entry name" value="ArsR-like_HTH"/>
</dbReference>
<evidence type="ECO:0000313" key="5">
    <source>
        <dbReference type="EMBL" id="SJZ50621.1"/>
    </source>
</evidence>
<evidence type="ECO:0000256" key="2">
    <source>
        <dbReference type="ARBA" id="ARBA00023125"/>
    </source>
</evidence>
<keyword evidence="3" id="KW-0804">Transcription</keyword>
<dbReference type="Proteomes" id="UP000243297">
    <property type="component" value="Unassembled WGS sequence"/>
</dbReference>
<dbReference type="InterPro" id="IPR036390">
    <property type="entry name" value="WH_DNA-bd_sf"/>
</dbReference>
<evidence type="ECO:0000256" key="3">
    <source>
        <dbReference type="ARBA" id="ARBA00023163"/>
    </source>
</evidence>
<dbReference type="Gene3D" id="1.10.10.10">
    <property type="entry name" value="Winged helix-like DNA-binding domain superfamily/Winged helix DNA-binding domain"/>
    <property type="match status" value="1"/>
</dbReference>
<keyword evidence="2" id="KW-0238">DNA-binding</keyword>
<protein>
    <submittedName>
        <fullName evidence="5">ArsR family transcriptional regulator</fullName>
    </submittedName>
</protein>
<dbReference type="Pfam" id="PF01022">
    <property type="entry name" value="HTH_5"/>
    <property type="match status" value="1"/>
</dbReference>
<dbReference type="PANTHER" id="PTHR33154">
    <property type="entry name" value="TRANSCRIPTIONAL REGULATOR, ARSR FAMILY"/>
    <property type="match status" value="1"/>
</dbReference>
<dbReference type="PRINTS" id="PR00778">
    <property type="entry name" value="HTHARSR"/>
</dbReference>
<dbReference type="GO" id="GO:0003700">
    <property type="term" value="F:DNA-binding transcription factor activity"/>
    <property type="evidence" value="ECO:0007669"/>
    <property type="project" value="InterPro"/>
</dbReference>
<dbReference type="AlphaFoldDB" id="A0A1T4L7X7"/>
<dbReference type="NCBIfam" id="NF033788">
    <property type="entry name" value="HTH_metalloreg"/>
    <property type="match status" value="1"/>
</dbReference>
<dbReference type="RefSeq" id="WP_078711207.1">
    <property type="nucleotide sequence ID" value="NZ_FUWY01000002.1"/>
</dbReference>
<evidence type="ECO:0000259" key="4">
    <source>
        <dbReference type="PROSITE" id="PS50987"/>
    </source>
</evidence>
<dbReference type="OrthoDB" id="9802016at2"/>
<dbReference type="GO" id="GO:0003677">
    <property type="term" value="F:DNA binding"/>
    <property type="evidence" value="ECO:0007669"/>
    <property type="project" value="UniProtKB-KW"/>
</dbReference>
<accession>A0A1T4L7X7</accession>
<dbReference type="SMART" id="SM00418">
    <property type="entry name" value="HTH_ARSR"/>
    <property type="match status" value="1"/>
</dbReference>